<dbReference type="GO" id="GO:0006950">
    <property type="term" value="P:response to stress"/>
    <property type="evidence" value="ECO:0007669"/>
    <property type="project" value="TreeGrafter"/>
</dbReference>
<dbReference type="Pfam" id="PF01047">
    <property type="entry name" value="MarR"/>
    <property type="match status" value="1"/>
</dbReference>
<gene>
    <name evidence="5" type="ORF">CYJ47_02385</name>
</gene>
<evidence type="ECO:0000259" key="4">
    <source>
        <dbReference type="PROSITE" id="PS50995"/>
    </source>
</evidence>
<accession>A0AAF0YW65</accession>
<evidence type="ECO:0000313" key="6">
    <source>
        <dbReference type="Proteomes" id="UP000234560"/>
    </source>
</evidence>
<reference evidence="5" key="2">
    <citation type="submission" date="2023-10" db="EMBL/GenBank/DDBJ databases">
        <authorList>
            <person name="Choi B."/>
        </authorList>
    </citation>
    <scope>NUCLEOTIDE SEQUENCE</scope>
    <source>
        <strain evidence="5">UMB0763</strain>
    </source>
</reference>
<keyword evidence="3" id="KW-0804">Transcription</keyword>
<dbReference type="RefSeq" id="WP_101679258.1">
    <property type="nucleotide sequence ID" value="NZ_CAMIHY010000057.1"/>
</dbReference>
<dbReference type="PANTHER" id="PTHR33164">
    <property type="entry name" value="TRANSCRIPTIONAL REGULATOR, MARR FAMILY"/>
    <property type="match status" value="1"/>
</dbReference>
<feature type="domain" description="HTH marR-type" evidence="4">
    <location>
        <begin position="13"/>
        <end position="149"/>
    </location>
</feature>
<dbReference type="PROSITE" id="PS50995">
    <property type="entry name" value="HTH_MARR_2"/>
    <property type="match status" value="1"/>
</dbReference>
<dbReference type="Gene3D" id="1.10.10.10">
    <property type="entry name" value="Winged helix-like DNA-binding domain superfamily/Winged helix DNA-binding domain"/>
    <property type="match status" value="1"/>
</dbReference>
<name>A0AAF0YW65_9CORY</name>
<dbReference type="AlphaFoldDB" id="A0AAF0YW65"/>
<dbReference type="InterPro" id="IPR039422">
    <property type="entry name" value="MarR/SlyA-like"/>
</dbReference>
<dbReference type="InterPro" id="IPR023187">
    <property type="entry name" value="Tscrpt_reg_MarR-type_CS"/>
</dbReference>
<organism evidence="5 6">
    <name type="scientific">Corynebacterium pyruviciproducens</name>
    <dbReference type="NCBI Taxonomy" id="598660"/>
    <lineage>
        <taxon>Bacteria</taxon>
        <taxon>Bacillati</taxon>
        <taxon>Actinomycetota</taxon>
        <taxon>Actinomycetes</taxon>
        <taxon>Mycobacteriales</taxon>
        <taxon>Corynebacteriaceae</taxon>
        <taxon>Corynebacterium</taxon>
    </lineage>
</organism>
<dbReference type="GO" id="GO:0003700">
    <property type="term" value="F:DNA-binding transcription factor activity"/>
    <property type="evidence" value="ECO:0007669"/>
    <property type="project" value="InterPro"/>
</dbReference>
<keyword evidence="1" id="KW-0805">Transcription regulation</keyword>
<dbReference type="SMART" id="SM00347">
    <property type="entry name" value="HTH_MARR"/>
    <property type="match status" value="1"/>
</dbReference>
<dbReference type="GO" id="GO:0003677">
    <property type="term" value="F:DNA binding"/>
    <property type="evidence" value="ECO:0007669"/>
    <property type="project" value="UniProtKB-KW"/>
</dbReference>
<dbReference type="PANTHER" id="PTHR33164:SF43">
    <property type="entry name" value="HTH-TYPE TRANSCRIPTIONAL REPRESSOR YETL"/>
    <property type="match status" value="1"/>
</dbReference>
<dbReference type="EMBL" id="CP136958">
    <property type="protein sequence ID" value="WOT02641.1"/>
    <property type="molecule type" value="Genomic_DNA"/>
</dbReference>
<evidence type="ECO:0000256" key="2">
    <source>
        <dbReference type="ARBA" id="ARBA00023125"/>
    </source>
</evidence>
<keyword evidence="2" id="KW-0238">DNA-binding</keyword>
<proteinExistence type="predicted"/>
<evidence type="ECO:0000313" key="5">
    <source>
        <dbReference type="EMBL" id="WOT02641.1"/>
    </source>
</evidence>
<reference evidence="5" key="1">
    <citation type="submission" date="2017-12" db="EMBL/GenBank/DDBJ databases">
        <authorList>
            <person name="Thomas-White K."/>
            <person name="Wolfe A.J."/>
        </authorList>
    </citation>
    <scope>NUCLEOTIDE SEQUENCE</scope>
    <source>
        <strain evidence="5">UMB0763</strain>
    </source>
</reference>
<evidence type="ECO:0000256" key="1">
    <source>
        <dbReference type="ARBA" id="ARBA00023015"/>
    </source>
</evidence>
<dbReference type="SUPFAM" id="SSF46785">
    <property type="entry name" value="Winged helix' DNA-binding domain"/>
    <property type="match status" value="1"/>
</dbReference>
<evidence type="ECO:0000256" key="3">
    <source>
        <dbReference type="ARBA" id="ARBA00023163"/>
    </source>
</evidence>
<dbReference type="InterPro" id="IPR036390">
    <property type="entry name" value="WH_DNA-bd_sf"/>
</dbReference>
<protein>
    <submittedName>
        <fullName evidence="5">MarR family transcriptional regulator</fullName>
    </submittedName>
</protein>
<dbReference type="PRINTS" id="PR00598">
    <property type="entry name" value="HTHMARR"/>
</dbReference>
<dbReference type="InterPro" id="IPR036388">
    <property type="entry name" value="WH-like_DNA-bd_sf"/>
</dbReference>
<dbReference type="CDD" id="cd00090">
    <property type="entry name" value="HTH_ARSR"/>
    <property type="match status" value="1"/>
</dbReference>
<dbReference type="InterPro" id="IPR000835">
    <property type="entry name" value="HTH_MarR-typ"/>
</dbReference>
<dbReference type="KEGG" id="cpyr:CYJ47_02385"/>
<dbReference type="PROSITE" id="PS01117">
    <property type="entry name" value="HTH_MARR_1"/>
    <property type="match status" value="1"/>
</dbReference>
<dbReference type="Proteomes" id="UP000234560">
    <property type="component" value="Chromosome"/>
</dbReference>
<dbReference type="InterPro" id="IPR011991">
    <property type="entry name" value="ArsR-like_HTH"/>
</dbReference>
<sequence>MSENTLPEREELTSALLYELHRFIFASTDTIGRFTASMNMNDKDGEAVLHIWRAELTGSPLSPTELAGILHVSKPAVTYLTERLLEAGYITRQPDPADRRRTVLRISELGGQVGHNFSAPMDHGLGPLFRDRSDEELATFTSMLHQLVDALSTSHPESATDDH</sequence>